<dbReference type="PANTHER" id="PTHR33048">
    <property type="entry name" value="PTH11-LIKE INTEGRAL MEMBRANE PROTEIN (AFU_ORTHOLOGUE AFUA_5G11245)"/>
    <property type="match status" value="1"/>
</dbReference>
<proteinExistence type="inferred from homology"/>
<dbReference type="EMBL" id="LKEB01000031">
    <property type="protein sequence ID" value="ROW09304.1"/>
    <property type="molecule type" value="Genomic_DNA"/>
</dbReference>
<dbReference type="InterPro" id="IPR052337">
    <property type="entry name" value="SAT4-like"/>
</dbReference>
<dbReference type="OrthoDB" id="5283415at2759"/>
<evidence type="ECO:0000313" key="10">
    <source>
        <dbReference type="Proteomes" id="UP000285146"/>
    </source>
</evidence>
<evidence type="ECO:0000256" key="1">
    <source>
        <dbReference type="ARBA" id="ARBA00004141"/>
    </source>
</evidence>
<evidence type="ECO:0000256" key="2">
    <source>
        <dbReference type="ARBA" id="ARBA00022692"/>
    </source>
</evidence>
<keyword evidence="4 7" id="KW-0472">Membrane</keyword>
<protein>
    <recommendedName>
        <fullName evidence="8">Rhodopsin domain-containing protein</fullName>
    </recommendedName>
</protein>
<feature type="transmembrane region" description="Helical" evidence="7">
    <location>
        <begin position="47"/>
        <end position="65"/>
    </location>
</feature>
<evidence type="ECO:0000256" key="3">
    <source>
        <dbReference type="ARBA" id="ARBA00022989"/>
    </source>
</evidence>
<gene>
    <name evidence="9" type="ORF">VPNG_05834</name>
</gene>
<dbReference type="AlphaFoldDB" id="A0A423X0U4"/>
<dbReference type="Pfam" id="PF20684">
    <property type="entry name" value="Fung_rhodopsin"/>
    <property type="match status" value="1"/>
</dbReference>
<dbReference type="STRING" id="1230097.A0A423X0U4"/>
<evidence type="ECO:0000256" key="6">
    <source>
        <dbReference type="SAM" id="MobiDB-lite"/>
    </source>
</evidence>
<feature type="compositionally biased region" description="Basic and acidic residues" evidence="6">
    <location>
        <begin position="338"/>
        <end position="349"/>
    </location>
</feature>
<dbReference type="InParanoid" id="A0A423X0U4"/>
<keyword evidence="10" id="KW-1185">Reference proteome</keyword>
<evidence type="ECO:0000256" key="5">
    <source>
        <dbReference type="ARBA" id="ARBA00038359"/>
    </source>
</evidence>
<name>A0A423X0U4_9PEZI</name>
<feature type="region of interest" description="Disordered" evidence="6">
    <location>
        <begin position="327"/>
        <end position="349"/>
    </location>
</feature>
<dbReference type="Proteomes" id="UP000285146">
    <property type="component" value="Unassembled WGS sequence"/>
</dbReference>
<reference evidence="9 10" key="1">
    <citation type="submission" date="2015-09" db="EMBL/GenBank/DDBJ databases">
        <title>Host preference determinants of Valsa canker pathogens revealed by comparative genomics.</title>
        <authorList>
            <person name="Yin Z."/>
            <person name="Huang L."/>
        </authorList>
    </citation>
    <scope>NUCLEOTIDE SEQUENCE [LARGE SCALE GENOMIC DNA]</scope>
    <source>
        <strain evidence="9 10">SXYLt</strain>
    </source>
</reference>
<evidence type="ECO:0000256" key="7">
    <source>
        <dbReference type="SAM" id="Phobius"/>
    </source>
</evidence>
<dbReference type="GO" id="GO:0016020">
    <property type="term" value="C:membrane"/>
    <property type="evidence" value="ECO:0007669"/>
    <property type="project" value="UniProtKB-SubCell"/>
</dbReference>
<comment type="subcellular location">
    <subcellularLocation>
        <location evidence="1">Membrane</location>
        <topology evidence="1">Multi-pass membrane protein</topology>
    </subcellularLocation>
</comment>
<organism evidence="9 10">
    <name type="scientific">Cytospora leucostoma</name>
    <dbReference type="NCBI Taxonomy" id="1230097"/>
    <lineage>
        <taxon>Eukaryota</taxon>
        <taxon>Fungi</taxon>
        <taxon>Dikarya</taxon>
        <taxon>Ascomycota</taxon>
        <taxon>Pezizomycotina</taxon>
        <taxon>Sordariomycetes</taxon>
        <taxon>Sordariomycetidae</taxon>
        <taxon>Diaporthales</taxon>
        <taxon>Cytosporaceae</taxon>
        <taxon>Cytospora</taxon>
    </lineage>
</organism>
<accession>A0A423X0U4</accession>
<keyword evidence="2 7" id="KW-0812">Transmembrane</keyword>
<evidence type="ECO:0000259" key="8">
    <source>
        <dbReference type="Pfam" id="PF20684"/>
    </source>
</evidence>
<feature type="transmembrane region" description="Helical" evidence="7">
    <location>
        <begin position="119"/>
        <end position="144"/>
    </location>
</feature>
<sequence>MVLSIGFSGTTVMVIKFNHIGYHYRDIPPMSADQVMLAARWSYASQLLYNPVLAMVKNAVLVFFYRIGGLITRIRILIYALMFLNTALMISVFFTTSLQCTPVRKAINPHISGTCINTATFFVASAALALFTDCLVMMIPIWITCSLHHMGWKKRLGVFSLLSLGFTVTGISAYRLYYTANSYYGPPDHDPTYSLGGCASPVEVNLAIITACGPFLKPLVDAWLPNAFGSDSSGKHPGSVPSYGLTTIGGSNPSHTDKRSAYVAAAGHTIYGDGLDHRTYELRSTARNSSDNVLRDDDDDDSSTKNMILPGHRGILKRMAVDVTYSAASPEDGGYEYGHQRKDTSESIV</sequence>
<feature type="domain" description="Rhodopsin" evidence="8">
    <location>
        <begin position="2"/>
        <end position="220"/>
    </location>
</feature>
<comment type="caution">
    <text evidence="9">The sequence shown here is derived from an EMBL/GenBank/DDBJ whole genome shotgun (WGS) entry which is preliminary data.</text>
</comment>
<dbReference type="PANTHER" id="PTHR33048:SF47">
    <property type="entry name" value="INTEGRAL MEMBRANE PROTEIN-RELATED"/>
    <property type="match status" value="1"/>
</dbReference>
<keyword evidence="3 7" id="KW-1133">Transmembrane helix</keyword>
<comment type="similarity">
    <text evidence="5">Belongs to the SAT4 family.</text>
</comment>
<feature type="region of interest" description="Disordered" evidence="6">
    <location>
        <begin position="287"/>
        <end position="307"/>
    </location>
</feature>
<evidence type="ECO:0000256" key="4">
    <source>
        <dbReference type="ARBA" id="ARBA00023136"/>
    </source>
</evidence>
<feature type="transmembrane region" description="Helical" evidence="7">
    <location>
        <begin position="156"/>
        <end position="177"/>
    </location>
</feature>
<dbReference type="InterPro" id="IPR049326">
    <property type="entry name" value="Rhodopsin_dom_fungi"/>
</dbReference>
<evidence type="ECO:0000313" key="9">
    <source>
        <dbReference type="EMBL" id="ROW09304.1"/>
    </source>
</evidence>
<feature type="transmembrane region" description="Helical" evidence="7">
    <location>
        <begin position="77"/>
        <end position="99"/>
    </location>
</feature>